<dbReference type="EMBL" id="JAWPMK010000001">
    <property type="protein sequence ID" value="MDW9351567.1"/>
    <property type="molecule type" value="Genomic_DNA"/>
</dbReference>
<sequence length="62" mass="6824">MSKKPSVYLLLLTIIYCWVIFFLIGSVVLLIVNFWEGGCFYFSEKQFKAAITLSGIAGGGLG</sequence>
<proteinExistence type="predicted"/>
<keyword evidence="1" id="KW-0812">Transmembrane</keyword>
<accession>A0AAP6B0D4</accession>
<feature type="transmembrane region" description="Helical" evidence="1">
    <location>
        <begin position="7"/>
        <end position="35"/>
    </location>
</feature>
<comment type="caution">
    <text evidence="2">The sequence shown here is derived from an EMBL/GenBank/DDBJ whole genome shotgun (WGS) entry which is preliminary data.</text>
</comment>
<evidence type="ECO:0000313" key="2">
    <source>
        <dbReference type="EMBL" id="MDW9351567.1"/>
    </source>
</evidence>
<evidence type="ECO:0000313" key="3">
    <source>
        <dbReference type="Proteomes" id="UP001271591"/>
    </source>
</evidence>
<keyword evidence="1" id="KW-0472">Membrane</keyword>
<dbReference type="AlphaFoldDB" id="A0AAP6B0D4"/>
<dbReference type="Proteomes" id="UP001271591">
    <property type="component" value="Unassembled WGS sequence"/>
</dbReference>
<evidence type="ECO:0000256" key="1">
    <source>
        <dbReference type="SAM" id="Phobius"/>
    </source>
</evidence>
<organism evidence="2 3">
    <name type="scientific">Escherichia coli</name>
    <dbReference type="NCBI Taxonomy" id="562"/>
    <lineage>
        <taxon>Bacteria</taxon>
        <taxon>Pseudomonadati</taxon>
        <taxon>Pseudomonadota</taxon>
        <taxon>Gammaproteobacteria</taxon>
        <taxon>Enterobacterales</taxon>
        <taxon>Enterobacteriaceae</taxon>
        <taxon>Escherichia</taxon>
    </lineage>
</organism>
<name>A0AAP6B0D4_ECOLX</name>
<keyword evidence="1" id="KW-1133">Transmembrane helix</keyword>
<gene>
    <name evidence="2" type="ORF">R8G00_18720</name>
</gene>
<dbReference type="RefSeq" id="WP_162900929.1">
    <property type="nucleotide sequence ID" value="NZ_BFXJ01000046.1"/>
</dbReference>
<reference evidence="2" key="1">
    <citation type="submission" date="2023-10" db="EMBL/GenBank/DDBJ databases">
        <title>Draft Genome Sequence of a Shiga toxin-producing Escherichia coli strain from deer meat showing an IS-element integration in the B-subunit of the Shiga toxin Stx2b gene.</title>
        <authorList>
            <person name="Projahn M."/>
            <person name="Borowiak M."/>
        </authorList>
    </citation>
    <scope>NUCLEOTIDE SEQUENCE</scope>
    <source>
        <strain evidence="2">BfR-EC-18960</strain>
    </source>
</reference>
<protein>
    <submittedName>
        <fullName evidence="2">Uncharacterized protein</fullName>
    </submittedName>
</protein>